<sequence>MINKLTKRTIYIGSFLNVVPLCAMLLVSIGMEFIPFIILILIWANTPFMFGTTQLFGSNNVSVQKFGVTDASWSAQLYLIAFWFLIGWLVACCSTLFSKSKSDAKKASRK</sequence>
<comment type="caution">
    <text evidence="2">The sequence shown here is derived from an EMBL/GenBank/DDBJ whole genome shotgun (WGS) entry which is preliminary data.</text>
</comment>
<keyword evidence="1" id="KW-0812">Transmembrane</keyword>
<evidence type="ECO:0000313" key="3">
    <source>
        <dbReference type="Proteomes" id="UP000256478"/>
    </source>
</evidence>
<organism evidence="2 3">
    <name type="scientific">Thalassotalea euphylliae</name>
    <dbReference type="NCBI Taxonomy" id="1655234"/>
    <lineage>
        <taxon>Bacteria</taxon>
        <taxon>Pseudomonadati</taxon>
        <taxon>Pseudomonadota</taxon>
        <taxon>Gammaproteobacteria</taxon>
        <taxon>Alteromonadales</taxon>
        <taxon>Colwelliaceae</taxon>
        <taxon>Thalassotalea</taxon>
    </lineage>
</organism>
<accession>A0A3E0TPD4</accession>
<name>A0A3E0TPD4_9GAMM</name>
<dbReference type="Proteomes" id="UP000256478">
    <property type="component" value="Unassembled WGS sequence"/>
</dbReference>
<dbReference type="EMBL" id="QUOU01000001">
    <property type="protein sequence ID" value="REL26293.1"/>
    <property type="molecule type" value="Genomic_DNA"/>
</dbReference>
<dbReference type="AlphaFoldDB" id="A0A3E0TPD4"/>
<feature type="transmembrane region" description="Helical" evidence="1">
    <location>
        <begin position="75"/>
        <end position="97"/>
    </location>
</feature>
<feature type="transmembrane region" description="Helical" evidence="1">
    <location>
        <begin position="21"/>
        <end position="44"/>
    </location>
</feature>
<evidence type="ECO:0000313" key="2">
    <source>
        <dbReference type="EMBL" id="REL26293.1"/>
    </source>
</evidence>
<dbReference type="RefSeq" id="WP_116007414.1">
    <property type="nucleotide sequence ID" value="NZ_QUOU01000001.1"/>
</dbReference>
<keyword evidence="1" id="KW-0472">Membrane</keyword>
<protein>
    <submittedName>
        <fullName evidence="2">Uncharacterized protein</fullName>
    </submittedName>
</protein>
<gene>
    <name evidence="2" type="ORF">DXX93_06650</name>
</gene>
<proteinExistence type="predicted"/>
<keyword evidence="1" id="KW-1133">Transmembrane helix</keyword>
<evidence type="ECO:0000256" key="1">
    <source>
        <dbReference type="SAM" id="Phobius"/>
    </source>
</evidence>
<reference evidence="2 3" key="1">
    <citation type="submission" date="2018-08" db="EMBL/GenBank/DDBJ databases">
        <title>Thalassotalea euphylliae genome.</title>
        <authorList>
            <person name="Summers S."/>
            <person name="Rice S.A."/>
            <person name="Freckelton M.L."/>
            <person name="Nedved B.T."/>
            <person name="Hadfield M.G."/>
        </authorList>
    </citation>
    <scope>NUCLEOTIDE SEQUENCE [LARGE SCALE GENOMIC DNA]</scope>
    <source>
        <strain evidence="2 3">H1</strain>
    </source>
</reference>